<evidence type="ECO:0000313" key="3">
    <source>
        <dbReference type="Proteomes" id="UP000030669"/>
    </source>
</evidence>
<dbReference type="eggNOG" id="ENOG502ST76">
    <property type="taxonomic scope" value="Eukaryota"/>
</dbReference>
<name>S7Q1L8_GLOTA</name>
<proteinExistence type="predicted"/>
<dbReference type="HOGENOM" id="CLU_108118_0_0_1"/>
<dbReference type="Proteomes" id="UP000030669">
    <property type="component" value="Unassembled WGS sequence"/>
</dbReference>
<organism evidence="2 3">
    <name type="scientific">Gloeophyllum trabeum (strain ATCC 11539 / FP-39264 / Madison 617)</name>
    <name type="common">Brown rot fungus</name>
    <dbReference type="NCBI Taxonomy" id="670483"/>
    <lineage>
        <taxon>Eukaryota</taxon>
        <taxon>Fungi</taxon>
        <taxon>Dikarya</taxon>
        <taxon>Basidiomycota</taxon>
        <taxon>Agaricomycotina</taxon>
        <taxon>Agaricomycetes</taxon>
        <taxon>Gloeophyllales</taxon>
        <taxon>Gloeophyllaceae</taxon>
        <taxon>Gloeophyllum</taxon>
    </lineage>
</organism>
<keyword evidence="3" id="KW-1185">Reference proteome</keyword>
<dbReference type="OrthoDB" id="2587968at2759"/>
<protein>
    <submittedName>
        <fullName evidence="2">Uncharacterized protein</fullName>
    </submittedName>
</protein>
<feature type="compositionally biased region" description="Basic residues" evidence="1">
    <location>
        <begin position="170"/>
        <end position="179"/>
    </location>
</feature>
<evidence type="ECO:0000256" key="1">
    <source>
        <dbReference type="SAM" id="MobiDB-lite"/>
    </source>
</evidence>
<reference evidence="2 3" key="1">
    <citation type="journal article" date="2012" name="Science">
        <title>The Paleozoic origin of enzymatic lignin decomposition reconstructed from 31 fungal genomes.</title>
        <authorList>
            <person name="Floudas D."/>
            <person name="Binder M."/>
            <person name="Riley R."/>
            <person name="Barry K."/>
            <person name="Blanchette R.A."/>
            <person name="Henrissat B."/>
            <person name="Martinez A.T."/>
            <person name="Otillar R."/>
            <person name="Spatafora J.W."/>
            <person name="Yadav J.S."/>
            <person name="Aerts A."/>
            <person name="Benoit I."/>
            <person name="Boyd A."/>
            <person name="Carlson A."/>
            <person name="Copeland A."/>
            <person name="Coutinho P.M."/>
            <person name="de Vries R.P."/>
            <person name="Ferreira P."/>
            <person name="Findley K."/>
            <person name="Foster B."/>
            <person name="Gaskell J."/>
            <person name="Glotzer D."/>
            <person name="Gorecki P."/>
            <person name="Heitman J."/>
            <person name="Hesse C."/>
            <person name="Hori C."/>
            <person name="Igarashi K."/>
            <person name="Jurgens J.A."/>
            <person name="Kallen N."/>
            <person name="Kersten P."/>
            <person name="Kohler A."/>
            <person name="Kuees U."/>
            <person name="Kumar T.K.A."/>
            <person name="Kuo A."/>
            <person name="LaButti K."/>
            <person name="Larrondo L.F."/>
            <person name="Lindquist E."/>
            <person name="Ling A."/>
            <person name="Lombard V."/>
            <person name="Lucas S."/>
            <person name="Lundell T."/>
            <person name="Martin R."/>
            <person name="McLaughlin D.J."/>
            <person name="Morgenstern I."/>
            <person name="Morin E."/>
            <person name="Murat C."/>
            <person name="Nagy L.G."/>
            <person name="Nolan M."/>
            <person name="Ohm R.A."/>
            <person name="Patyshakuliyeva A."/>
            <person name="Rokas A."/>
            <person name="Ruiz-Duenas F.J."/>
            <person name="Sabat G."/>
            <person name="Salamov A."/>
            <person name="Samejima M."/>
            <person name="Schmutz J."/>
            <person name="Slot J.C."/>
            <person name="St John F."/>
            <person name="Stenlid J."/>
            <person name="Sun H."/>
            <person name="Sun S."/>
            <person name="Syed K."/>
            <person name="Tsang A."/>
            <person name="Wiebenga A."/>
            <person name="Young D."/>
            <person name="Pisabarro A."/>
            <person name="Eastwood D.C."/>
            <person name="Martin F."/>
            <person name="Cullen D."/>
            <person name="Grigoriev I.V."/>
            <person name="Hibbett D.S."/>
        </authorList>
    </citation>
    <scope>NUCLEOTIDE SEQUENCE [LARGE SCALE GENOMIC DNA]</scope>
    <source>
        <strain evidence="2 3">ATCC 11539</strain>
    </source>
</reference>
<dbReference type="AlphaFoldDB" id="S7Q1L8"/>
<feature type="compositionally biased region" description="Low complexity" evidence="1">
    <location>
        <begin position="204"/>
        <end position="223"/>
    </location>
</feature>
<feature type="region of interest" description="Disordered" evidence="1">
    <location>
        <begin position="140"/>
        <end position="182"/>
    </location>
</feature>
<accession>S7Q1L8</accession>
<dbReference type="GeneID" id="19298804"/>
<dbReference type="OMA" id="ITIKAWV"/>
<dbReference type="EMBL" id="KB469305">
    <property type="protein sequence ID" value="EPQ53871.1"/>
    <property type="molecule type" value="Genomic_DNA"/>
</dbReference>
<feature type="compositionally biased region" description="Basic and acidic residues" evidence="1">
    <location>
        <begin position="147"/>
        <end position="158"/>
    </location>
</feature>
<feature type="region of interest" description="Disordered" evidence="1">
    <location>
        <begin position="196"/>
        <end position="223"/>
    </location>
</feature>
<evidence type="ECO:0000313" key="2">
    <source>
        <dbReference type="EMBL" id="EPQ53871.1"/>
    </source>
</evidence>
<sequence length="223" mass="25061">MAVYAWTPHATAEAMRLVRSVFQSRTTPLSTRELYKLVTQQTPQTPVDPPPPQVSVKRAGVVNQVPYPPHPEHPIRSMRYLKQVVLPAMMANHEIEKFHTKVTPTEAEIAQRLAAMSKAQRKARQSSLSSSAVDAWFWRTRSAPPPKPKEPKEEKPYGEEVGVGEDWSHLNKRRQRARERKVGEAVKFMKQVDAVRRSAERRAALAAQPEASSSAPTPLQSSS</sequence>
<gene>
    <name evidence="2" type="ORF">GLOTRDRAFT_106859</name>
</gene>
<dbReference type="RefSeq" id="XP_007868142.1">
    <property type="nucleotide sequence ID" value="XM_007869951.1"/>
</dbReference>
<dbReference type="KEGG" id="gtr:GLOTRDRAFT_106859"/>